<gene>
    <name evidence="1" type="ORF">CLFO_16450</name>
</gene>
<dbReference type="Proteomes" id="UP000192478">
    <property type="component" value="Chromosome"/>
</dbReference>
<name>A0AAC9RHR7_9CLOT</name>
<protein>
    <submittedName>
        <fullName evidence="1">Uncharacterized protein</fullName>
    </submittedName>
</protein>
<dbReference type="AlphaFoldDB" id="A0AAC9RHR7"/>
<sequence length="42" mass="4920">MITFDRTPVIKGESIKIYCFTGKVKDLKTYLRGEKEKARKIN</sequence>
<evidence type="ECO:0000313" key="1">
    <source>
        <dbReference type="EMBL" id="ARE87246.1"/>
    </source>
</evidence>
<accession>A0AAC9RHR7</accession>
<dbReference type="RefSeq" id="WP_257786387.1">
    <property type="nucleotide sequence ID" value="NZ_CP017603.1"/>
</dbReference>
<dbReference type="EMBL" id="CP020559">
    <property type="protein sequence ID" value="ARE87246.1"/>
    <property type="molecule type" value="Genomic_DNA"/>
</dbReference>
<organism evidence="1 2">
    <name type="scientific">Clostridium formicaceticum</name>
    <dbReference type="NCBI Taxonomy" id="1497"/>
    <lineage>
        <taxon>Bacteria</taxon>
        <taxon>Bacillati</taxon>
        <taxon>Bacillota</taxon>
        <taxon>Clostridia</taxon>
        <taxon>Eubacteriales</taxon>
        <taxon>Clostridiaceae</taxon>
        <taxon>Clostridium</taxon>
    </lineage>
</organism>
<reference evidence="1 2" key="1">
    <citation type="submission" date="2017-03" db="EMBL/GenBank/DDBJ databases">
        <title>Complete sequence of Clostridium formicaceticum DSM 92.</title>
        <authorList>
            <person name="Poehlein A."/>
            <person name="Karl M."/>
            <person name="Bengelsdorf F.R."/>
            <person name="Duerre P."/>
            <person name="Daniel R."/>
        </authorList>
    </citation>
    <scope>NUCLEOTIDE SEQUENCE [LARGE SCALE GENOMIC DNA]</scope>
    <source>
        <strain evidence="1 2">DSM 92</strain>
    </source>
</reference>
<proteinExistence type="predicted"/>
<evidence type="ECO:0000313" key="2">
    <source>
        <dbReference type="Proteomes" id="UP000192478"/>
    </source>
</evidence>